<evidence type="ECO:0000313" key="6">
    <source>
        <dbReference type="EMBL" id="KAF2230394.1"/>
    </source>
</evidence>
<dbReference type="Proteomes" id="UP000800092">
    <property type="component" value="Unassembled WGS sequence"/>
</dbReference>
<dbReference type="InterPro" id="IPR013094">
    <property type="entry name" value="AB_hydrolase_3"/>
</dbReference>
<organism evidence="6 7">
    <name type="scientific">Viridothelium virens</name>
    <name type="common">Speckled blister lichen</name>
    <name type="synonym">Trypethelium virens</name>
    <dbReference type="NCBI Taxonomy" id="1048519"/>
    <lineage>
        <taxon>Eukaryota</taxon>
        <taxon>Fungi</taxon>
        <taxon>Dikarya</taxon>
        <taxon>Ascomycota</taxon>
        <taxon>Pezizomycotina</taxon>
        <taxon>Dothideomycetes</taxon>
        <taxon>Dothideomycetes incertae sedis</taxon>
        <taxon>Trypetheliales</taxon>
        <taxon>Trypetheliaceae</taxon>
        <taxon>Viridothelium</taxon>
    </lineage>
</organism>
<dbReference type="OrthoDB" id="2152029at2759"/>
<evidence type="ECO:0000256" key="3">
    <source>
        <dbReference type="PROSITE-ProRule" id="PRU10038"/>
    </source>
</evidence>
<feature type="active site" evidence="3">
    <location>
        <position position="201"/>
    </location>
</feature>
<reference evidence="6" key="1">
    <citation type="journal article" date="2020" name="Stud. Mycol.">
        <title>101 Dothideomycetes genomes: a test case for predicting lifestyles and emergence of pathogens.</title>
        <authorList>
            <person name="Haridas S."/>
            <person name="Albert R."/>
            <person name="Binder M."/>
            <person name="Bloem J."/>
            <person name="Labutti K."/>
            <person name="Salamov A."/>
            <person name="Andreopoulos B."/>
            <person name="Baker S."/>
            <person name="Barry K."/>
            <person name="Bills G."/>
            <person name="Bluhm B."/>
            <person name="Cannon C."/>
            <person name="Castanera R."/>
            <person name="Culley D."/>
            <person name="Daum C."/>
            <person name="Ezra D."/>
            <person name="Gonzalez J."/>
            <person name="Henrissat B."/>
            <person name="Kuo A."/>
            <person name="Liang C."/>
            <person name="Lipzen A."/>
            <person name="Lutzoni F."/>
            <person name="Magnuson J."/>
            <person name="Mondo S."/>
            <person name="Nolan M."/>
            <person name="Ohm R."/>
            <person name="Pangilinan J."/>
            <person name="Park H.-J."/>
            <person name="Ramirez L."/>
            <person name="Alfaro M."/>
            <person name="Sun H."/>
            <person name="Tritt A."/>
            <person name="Yoshinaga Y."/>
            <person name="Zwiers L.-H."/>
            <person name="Turgeon B."/>
            <person name="Goodwin S."/>
            <person name="Spatafora J."/>
            <person name="Crous P."/>
            <person name="Grigoriev I."/>
        </authorList>
    </citation>
    <scope>NUCLEOTIDE SEQUENCE</scope>
    <source>
        <strain evidence="6">Tuck. ex Michener</strain>
    </source>
</reference>
<keyword evidence="2 6" id="KW-0378">Hydrolase</keyword>
<keyword evidence="7" id="KW-1185">Reference proteome</keyword>
<dbReference type="Gene3D" id="3.40.50.1820">
    <property type="entry name" value="alpha/beta hydrolase"/>
    <property type="match status" value="1"/>
</dbReference>
<dbReference type="EMBL" id="ML991842">
    <property type="protein sequence ID" value="KAF2230394.1"/>
    <property type="molecule type" value="Genomic_DNA"/>
</dbReference>
<dbReference type="SUPFAM" id="SSF53474">
    <property type="entry name" value="alpha/beta-Hydrolases"/>
    <property type="match status" value="1"/>
</dbReference>
<dbReference type="InterPro" id="IPR033140">
    <property type="entry name" value="Lipase_GDXG_put_SER_AS"/>
</dbReference>
<feature type="domain" description="Alpha/beta hydrolase fold-3" evidence="5">
    <location>
        <begin position="115"/>
        <end position="384"/>
    </location>
</feature>
<evidence type="ECO:0000313" key="7">
    <source>
        <dbReference type="Proteomes" id="UP000800092"/>
    </source>
</evidence>
<dbReference type="PANTHER" id="PTHR48081:SF8">
    <property type="entry name" value="ALPHA_BETA HYDROLASE FOLD-3 DOMAIN-CONTAINING PROTEIN-RELATED"/>
    <property type="match status" value="1"/>
</dbReference>
<evidence type="ECO:0000256" key="4">
    <source>
        <dbReference type="SAM" id="MobiDB-lite"/>
    </source>
</evidence>
<dbReference type="PROSITE" id="PS01174">
    <property type="entry name" value="LIPASE_GDXG_SER"/>
    <property type="match status" value="1"/>
</dbReference>
<feature type="region of interest" description="Disordered" evidence="4">
    <location>
        <begin position="302"/>
        <end position="321"/>
    </location>
</feature>
<dbReference type="AlphaFoldDB" id="A0A6A6GX67"/>
<accession>A0A6A6GX67</accession>
<protein>
    <submittedName>
        <fullName evidence="6">Alpha/beta-hydrolase</fullName>
    </submittedName>
</protein>
<evidence type="ECO:0000256" key="2">
    <source>
        <dbReference type="ARBA" id="ARBA00022801"/>
    </source>
</evidence>
<dbReference type="PANTHER" id="PTHR48081">
    <property type="entry name" value="AB HYDROLASE SUPERFAMILY PROTEIN C4A8.06C"/>
    <property type="match status" value="1"/>
</dbReference>
<proteinExistence type="inferred from homology"/>
<dbReference type="GO" id="GO:0016787">
    <property type="term" value="F:hydrolase activity"/>
    <property type="evidence" value="ECO:0007669"/>
    <property type="project" value="UniProtKB-KW"/>
</dbReference>
<name>A0A6A6GX67_VIRVR</name>
<evidence type="ECO:0000256" key="1">
    <source>
        <dbReference type="ARBA" id="ARBA00010515"/>
    </source>
</evidence>
<evidence type="ECO:0000259" key="5">
    <source>
        <dbReference type="Pfam" id="PF07859"/>
    </source>
</evidence>
<dbReference type="InterPro" id="IPR029058">
    <property type="entry name" value="AB_hydrolase_fold"/>
</dbReference>
<sequence length="410" mass="45642">MKNDQATHGVTSETIDVTRRSDRSIRMAILQKILFLLKTYLARAKKHFPPGSVRLKPPAAVYKKCTVQERQLDGIWIYDLEAKRTSRHQHIPRVNTAAHGPEGTFPDAQRKRRIYYFAGGGWQMPVSSHHWELLAEIVRRLSESPSKGKDSPIPTIISIISYPLAPASPAPVTFPKLVRLYESLLRTSSDAGEYVILAGDSAGGNLACALAIHALSETRPEPKETSMPTEEDKEIGKTNTSLAPDAILALCPSVFLCRDNDSPTLKSIEKKDPLLSINFISDTADAWVGKWQEKGRRLRADAPTEEVVSEPPKGLPEPWEKTDPRVSPLLGDVAALARAGVRVHGTTGGYDLLSGDARKFRDRCNEEGVHGKWLEWDKQMHCWHLIWSLGLPEAKQAVDWMVEVLREEGA</sequence>
<comment type="similarity">
    <text evidence="1">Belongs to the 'GDXG' lipolytic enzyme family.</text>
</comment>
<dbReference type="InterPro" id="IPR050300">
    <property type="entry name" value="GDXG_lipolytic_enzyme"/>
</dbReference>
<dbReference type="Pfam" id="PF07859">
    <property type="entry name" value="Abhydrolase_3"/>
    <property type="match status" value="1"/>
</dbReference>
<gene>
    <name evidence="6" type="ORF">EV356DRAFT_509085</name>
</gene>